<evidence type="ECO:0000313" key="2">
    <source>
        <dbReference type="Proteomes" id="UP000503037"/>
    </source>
</evidence>
<protein>
    <submittedName>
        <fullName evidence="1">Phosphodiesterase</fullName>
    </submittedName>
</protein>
<proteinExistence type="predicted"/>
<sequence length="204" mass="22476">MKHSHYFKNVQNLHLLDVYKVCELFDIQDPSGALQHAIKKLLVAGGRGAKDKQKDIREAVDTLQRYLDSAEADLGKYPKVAPQPIQYPGPKATSSVPQPAPPYAHSISGDAMGKTYINYVEHAAEILENISSKGSTAKAISESLREVTKHTHPIIVHEGNSYIIHDEFGTDCLRTYNAQSGAGVRLFVVKRTFAHKLGVIEDAD</sequence>
<keyword evidence="2" id="KW-1185">Reference proteome</keyword>
<reference evidence="2" key="1">
    <citation type="submission" date="2020-04" db="EMBL/GenBank/DDBJ databases">
        <authorList>
            <person name="Ma R."/>
            <person name="Lai J."/>
            <person name="Yang Y."/>
            <person name="Jiao N."/>
            <person name="Zhang R."/>
        </authorList>
    </citation>
    <scope>NUCLEOTIDE SEQUENCE [LARGE SCALE GENOMIC DNA]</scope>
</reference>
<dbReference type="EMBL" id="MT345684">
    <property type="protein sequence ID" value="QJI53336.1"/>
    <property type="molecule type" value="Genomic_DNA"/>
</dbReference>
<evidence type="ECO:0000313" key="1">
    <source>
        <dbReference type="EMBL" id="QJI53336.1"/>
    </source>
</evidence>
<dbReference type="Proteomes" id="UP000503037">
    <property type="component" value="Segment"/>
</dbReference>
<accession>A0A6M3YTD0</accession>
<gene>
    <name evidence="1" type="ORF">vBAcoSR7M_14</name>
</gene>
<name>A0A6M3YTD0_9CAUD</name>
<organism evidence="1 2">
    <name type="scientific">Alteromonas phage vB_AcoS-R7M</name>
    <dbReference type="NCBI Taxonomy" id="2729541"/>
    <lineage>
        <taxon>Viruses</taxon>
        <taxon>Duplodnaviria</taxon>
        <taxon>Heunggongvirae</taxon>
        <taxon>Uroviricota</taxon>
        <taxon>Caudoviricetes</taxon>
        <taxon>Queuovirinae</taxon>
        <taxon>Amoyvirus</taxon>
        <taxon>Amoyvirus R7M</taxon>
    </lineage>
</organism>